<evidence type="ECO:0000256" key="1">
    <source>
        <dbReference type="SAM" id="MobiDB-lite"/>
    </source>
</evidence>
<dbReference type="PANTHER" id="PTHR47017:SF1">
    <property type="entry name" value="ACYL-COA"/>
    <property type="match status" value="1"/>
</dbReference>
<organism evidence="2 3">
    <name type="scientific">Enterobacter agglomerans</name>
    <name type="common">Erwinia herbicola</name>
    <name type="synonym">Pantoea agglomerans</name>
    <dbReference type="NCBI Taxonomy" id="549"/>
    <lineage>
        <taxon>Bacteria</taxon>
        <taxon>Pseudomonadati</taxon>
        <taxon>Pseudomonadota</taxon>
        <taxon>Gammaproteobacteria</taxon>
        <taxon>Enterobacterales</taxon>
        <taxon>Erwiniaceae</taxon>
        <taxon>Pantoea</taxon>
        <taxon>Pantoea agglomerans group</taxon>
    </lineage>
</organism>
<reference evidence="2 3" key="1">
    <citation type="submission" date="2018-06" db="EMBL/GenBank/DDBJ databases">
        <authorList>
            <consortium name="Pathogen Informatics"/>
            <person name="Doyle S."/>
        </authorList>
    </citation>
    <scope>NUCLEOTIDE SEQUENCE [LARGE SCALE GENOMIC DNA]</scope>
    <source>
        <strain evidence="2 3">NCTC9381</strain>
    </source>
</reference>
<name>A0A379AA63_ENTAG</name>
<accession>A0A379AA63</accession>
<sequence length="79" mass="8968">MSLIHLTSLAEIPAAEWDALLPDDQPFLRHAFLLTLEQSGSVRLEAGWQPDHLLWREEGGDPRRAARLPQTPFTGRVRL</sequence>
<feature type="region of interest" description="Disordered" evidence="1">
    <location>
        <begin position="59"/>
        <end position="79"/>
    </location>
</feature>
<dbReference type="AlphaFoldDB" id="A0A379AA63"/>
<dbReference type="Pfam" id="PF04339">
    <property type="entry name" value="FemAB_like"/>
    <property type="match status" value="1"/>
</dbReference>
<evidence type="ECO:0000313" key="2">
    <source>
        <dbReference type="EMBL" id="SUB14488.1"/>
    </source>
</evidence>
<dbReference type="InterPro" id="IPR007434">
    <property type="entry name" value="FemAB-like"/>
</dbReference>
<protein>
    <submittedName>
        <fullName evidence="2">Uncharacterized protein conserved in bacteria</fullName>
    </submittedName>
</protein>
<dbReference type="EMBL" id="UGSO01000001">
    <property type="protein sequence ID" value="SUB14488.1"/>
    <property type="molecule type" value="Genomic_DNA"/>
</dbReference>
<dbReference type="PANTHER" id="PTHR47017">
    <property type="entry name" value="ACYL-COA"/>
    <property type="match status" value="1"/>
</dbReference>
<proteinExistence type="predicted"/>
<keyword evidence="3" id="KW-1185">Reference proteome</keyword>
<gene>
    <name evidence="2" type="ORF">NCTC9381_00337</name>
</gene>
<evidence type="ECO:0000313" key="3">
    <source>
        <dbReference type="Proteomes" id="UP000254640"/>
    </source>
</evidence>
<dbReference type="Proteomes" id="UP000254640">
    <property type="component" value="Unassembled WGS sequence"/>
</dbReference>